<dbReference type="InterPro" id="IPR000440">
    <property type="entry name" value="NADH_UbQ/plastoQ_OxRdtase_su3"/>
</dbReference>
<reference evidence="13 14" key="1">
    <citation type="submission" date="2021-12" db="EMBL/GenBank/DDBJ databases">
        <title>Discovery of the Pendulisporaceae a myxobacterial family with distinct sporulation behavior and unique specialized metabolism.</title>
        <authorList>
            <person name="Garcia R."/>
            <person name="Popoff A."/>
            <person name="Bader C.D."/>
            <person name="Loehr J."/>
            <person name="Walesch S."/>
            <person name="Walt C."/>
            <person name="Boldt J."/>
            <person name="Bunk B."/>
            <person name="Haeckl F.J.F.P.J."/>
            <person name="Gunesch A.P."/>
            <person name="Birkelbach J."/>
            <person name="Nuebel U."/>
            <person name="Pietschmann T."/>
            <person name="Bach T."/>
            <person name="Mueller R."/>
        </authorList>
    </citation>
    <scope>NUCLEOTIDE SEQUENCE [LARGE SCALE GENOMIC DNA]</scope>
    <source>
        <strain evidence="13 14">MSr12523</strain>
    </source>
</reference>
<keyword evidence="5 11" id="KW-0812">Transmembrane</keyword>
<comment type="catalytic activity">
    <reaction evidence="11 12">
        <text>a quinone + NADH + 5 H(+)(in) = a quinol + NAD(+) + 4 H(+)(out)</text>
        <dbReference type="Rhea" id="RHEA:57888"/>
        <dbReference type="ChEBI" id="CHEBI:15378"/>
        <dbReference type="ChEBI" id="CHEBI:24646"/>
        <dbReference type="ChEBI" id="CHEBI:57540"/>
        <dbReference type="ChEBI" id="CHEBI:57945"/>
        <dbReference type="ChEBI" id="CHEBI:132124"/>
    </reaction>
</comment>
<dbReference type="HAMAP" id="MF_01394">
    <property type="entry name" value="NDH1_NuoA"/>
    <property type="match status" value="1"/>
</dbReference>
<evidence type="ECO:0000256" key="10">
    <source>
        <dbReference type="ARBA" id="ARBA00023136"/>
    </source>
</evidence>
<keyword evidence="7 11" id="KW-1278">Translocase</keyword>
<dbReference type="InterPro" id="IPR023043">
    <property type="entry name" value="NAD(P)H_OxRDtase_bac/plastid"/>
</dbReference>
<keyword evidence="10 11" id="KW-0472">Membrane</keyword>
<name>A0ABZ2JX43_9BACT</name>
<dbReference type="InterPro" id="IPR038430">
    <property type="entry name" value="NDAH_ubi_oxred_su3_sf"/>
</dbReference>
<comment type="similarity">
    <text evidence="2 11 12">Belongs to the complex I subunit 3 family.</text>
</comment>
<dbReference type="Pfam" id="PF00507">
    <property type="entry name" value="Oxidored_q4"/>
    <property type="match status" value="1"/>
</dbReference>
<dbReference type="RefSeq" id="WP_394841547.1">
    <property type="nucleotide sequence ID" value="NZ_CP089982.1"/>
</dbReference>
<keyword evidence="6 11" id="KW-0874">Quinone</keyword>
<keyword evidence="13" id="KW-0560">Oxidoreductase</keyword>
<keyword evidence="14" id="KW-1185">Reference proteome</keyword>
<feature type="transmembrane region" description="Helical" evidence="11">
    <location>
        <begin position="12"/>
        <end position="32"/>
    </location>
</feature>
<evidence type="ECO:0000256" key="3">
    <source>
        <dbReference type="ARBA" id="ARBA00022448"/>
    </source>
</evidence>
<dbReference type="EC" id="7.1.1.-" evidence="11"/>
<feature type="transmembrane region" description="Helical" evidence="11">
    <location>
        <begin position="62"/>
        <end position="83"/>
    </location>
</feature>
<evidence type="ECO:0000256" key="2">
    <source>
        <dbReference type="ARBA" id="ARBA00008472"/>
    </source>
</evidence>
<organism evidence="13 14">
    <name type="scientific">Pendulispora brunnea</name>
    <dbReference type="NCBI Taxonomy" id="2905690"/>
    <lineage>
        <taxon>Bacteria</taxon>
        <taxon>Pseudomonadati</taxon>
        <taxon>Myxococcota</taxon>
        <taxon>Myxococcia</taxon>
        <taxon>Myxococcales</taxon>
        <taxon>Sorangiineae</taxon>
        <taxon>Pendulisporaceae</taxon>
        <taxon>Pendulispora</taxon>
    </lineage>
</organism>
<dbReference type="GO" id="GO:0050136">
    <property type="term" value="F:NADH dehydrogenase (quinone) (non-electrogenic) activity"/>
    <property type="evidence" value="ECO:0007669"/>
    <property type="project" value="UniProtKB-EC"/>
</dbReference>
<evidence type="ECO:0000256" key="7">
    <source>
        <dbReference type="ARBA" id="ARBA00022967"/>
    </source>
</evidence>
<evidence type="ECO:0000313" key="14">
    <source>
        <dbReference type="Proteomes" id="UP001379533"/>
    </source>
</evidence>
<evidence type="ECO:0000256" key="8">
    <source>
        <dbReference type="ARBA" id="ARBA00022989"/>
    </source>
</evidence>
<evidence type="ECO:0000256" key="4">
    <source>
        <dbReference type="ARBA" id="ARBA00022475"/>
    </source>
</evidence>
<evidence type="ECO:0000256" key="1">
    <source>
        <dbReference type="ARBA" id="ARBA00004141"/>
    </source>
</evidence>
<sequence>MLLIQKYAPMFLIIGVAGAVASLFFIGATLLGPKKPTPEKMLPFECGSESSGGRHIKLSVKFYLTAILFVVFDIETVFIYPWAVQFKSLGWFGLAEMFGFLIVVVVALIYVWRKGALEWEN</sequence>
<comment type="subunit">
    <text evidence="11">NDH-1 is composed of 14 different subunits. Subunits NuoA, H, J, K, L, M, N constitute the membrane sector of the complex.</text>
</comment>
<feature type="transmembrane region" description="Helical" evidence="11">
    <location>
        <begin position="89"/>
        <end position="112"/>
    </location>
</feature>
<keyword evidence="3 11" id="KW-0813">Transport</keyword>
<dbReference type="EMBL" id="CP089982">
    <property type="protein sequence ID" value="WXA90927.1"/>
    <property type="molecule type" value="Genomic_DNA"/>
</dbReference>
<keyword evidence="8 11" id="KW-1133">Transmembrane helix</keyword>
<dbReference type="PANTHER" id="PTHR11058:SF22">
    <property type="entry name" value="NADH-QUINONE OXIDOREDUCTASE SUBUNIT A"/>
    <property type="match status" value="1"/>
</dbReference>
<protein>
    <recommendedName>
        <fullName evidence="11">NADH-quinone oxidoreductase subunit A</fullName>
        <ecNumber evidence="11">7.1.1.-</ecNumber>
    </recommendedName>
    <alternativeName>
        <fullName evidence="11">NADH dehydrogenase I subunit A</fullName>
    </alternativeName>
    <alternativeName>
        <fullName evidence="11">NDH-1 subunit A</fullName>
    </alternativeName>
    <alternativeName>
        <fullName evidence="11">NUO1</fullName>
    </alternativeName>
</protein>
<dbReference type="Proteomes" id="UP001379533">
    <property type="component" value="Chromosome"/>
</dbReference>
<evidence type="ECO:0000256" key="5">
    <source>
        <dbReference type="ARBA" id="ARBA00022692"/>
    </source>
</evidence>
<keyword evidence="4 11" id="KW-1003">Cell membrane</keyword>
<evidence type="ECO:0000256" key="12">
    <source>
        <dbReference type="RuleBase" id="RU003639"/>
    </source>
</evidence>
<comment type="subcellular location">
    <subcellularLocation>
        <location evidence="11 12">Cell membrane</location>
        <topology evidence="11 12">Multi-pass membrane protein</topology>
    </subcellularLocation>
    <subcellularLocation>
        <location evidence="1">Membrane</location>
        <topology evidence="1">Multi-pass membrane protein</topology>
    </subcellularLocation>
</comment>
<comment type="function">
    <text evidence="11">NDH-1 shuttles electrons from NADH, via FMN and iron-sulfur (Fe-S) centers, to quinones in the respiratory chain. The immediate electron acceptor for the enzyme in this species is believed to be ubiquinone. Couples the redox reaction to proton translocation (for every two electrons transferred, four hydrogen ions are translocated across the cytoplasmic membrane), and thus conserves the redox energy in a proton gradient.</text>
</comment>
<keyword evidence="11" id="KW-0830">Ubiquinone</keyword>
<keyword evidence="9 11" id="KW-0520">NAD</keyword>
<proteinExistence type="inferred from homology"/>
<gene>
    <name evidence="13" type="primary">ndhC</name>
    <name evidence="11" type="synonym">nuoA</name>
    <name evidence="13" type="ORF">LZC95_31290</name>
</gene>
<accession>A0ABZ2JX43</accession>
<dbReference type="Gene3D" id="1.20.58.1610">
    <property type="entry name" value="NADH:ubiquinone/plastoquinone oxidoreductase, chain 3"/>
    <property type="match status" value="1"/>
</dbReference>
<evidence type="ECO:0000256" key="11">
    <source>
        <dbReference type="HAMAP-Rule" id="MF_01394"/>
    </source>
</evidence>
<dbReference type="PANTHER" id="PTHR11058">
    <property type="entry name" value="NADH-UBIQUINONE OXIDOREDUCTASE CHAIN 3"/>
    <property type="match status" value="1"/>
</dbReference>
<evidence type="ECO:0000313" key="13">
    <source>
        <dbReference type="EMBL" id="WXA90927.1"/>
    </source>
</evidence>
<evidence type="ECO:0000256" key="9">
    <source>
        <dbReference type="ARBA" id="ARBA00023027"/>
    </source>
</evidence>
<evidence type="ECO:0000256" key="6">
    <source>
        <dbReference type="ARBA" id="ARBA00022719"/>
    </source>
</evidence>